<evidence type="ECO:0000313" key="9">
    <source>
        <dbReference type="Proteomes" id="UP000282674"/>
    </source>
</evidence>
<dbReference type="GO" id="GO:0004497">
    <property type="term" value="F:monooxygenase activity"/>
    <property type="evidence" value="ECO:0007669"/>
    <property type="project" value="UniProtKB-KW"/>
</dbReference>
<evidence type="ECO:0000256" key="6">
    <source>
        <dbReference type="ARBA" id="ARBA00023033"/>
    </source>
</evidence>
<gene>
    <name evidence="8" type="ORF">EBO15_08275</name>
</gene>
<feature type="compositionally biased region" description="Low complexity" evidence="7">
    <location>
        <begin position="12"/>
        <end position="26"/>
    </location>
</feature>
<evidence type="ECO:0000313" key="8">
    <source>
        <dbReference type="EMBL" id="RMI45903.1"/>
    </source>
</evidence>
<dbReference type="Pfam" id="PF00067">
    <property type="entry name" value="p450"/>
    <property type="match status" value="1"/>
</dbReference>
<keyword evidence="4" id="KW-0560">Oxidoreductase</keyword>
<evidence type="ECO:0000256" key="4">
    <source>
        <dbReference type="ARBA" id="ARBA00023002"/>
    </source>
</evidence>
<dbReference type="CDD" id="cd20625">
    <property type="entry name" value="CYP164-like"/>
    <property type="match status" value="1"/>
</dbReference>
<feature type="region of interest" description="Disordered" evidence="7">
    <location>
        <begin position="1"/>
        <end position="41"/>
    </location>
</feature>
<dbReference type="GO" id="GO:0020037">
    <property type="term" value="F:heme binding"/>
    <property type="evidence" value="ECO:0007669"/>
    <property type="project" value="InterPro"/>
</dbReference>
<dbReference type="EMBL" id="RFFG01000011">
    <property type="protein sequence ID" value="RMI45903.1"/>
    <property type="molecule type" value="Genomic_DNA"/>
</dbReference>
<dbReference type="InterPro" id="IPR001128">
    <property type="entry name" value="Cyt_P450"/>
</dbReference>
<dbReference type="PANTHER" id="PTHR46696:SF1">
    <property type="entry name" value="CYTOCHROME P450 YJIB-RELATED"/>
    <property type="match status" value="1"/>
</dbReference>
<keyword evidence="6" id="KW-0503">Monooxygenase</keyword>
<keyword evidence="9" id="KW-1185">Reference proteome</keyword>
<comment type="caution">
    <text evidence="8">The sequence shown here is derived from an EMBL/GenBank/DDBJ whole genome shotgun (WGS) entry which is preliminary data.</text>
</comment>
<dbReference type="PRINTS" id="PR00359">
    <property type="entry name" value="BP450"/>
</dbReference>
<dbReference type="Gene3D" id="1.10.630.10">
    <property type="entry name" value="Cytochrome P450"/>
    <property type="match status" value="1"/>
</dbReference>
<evidence type="ECO:0000256" key="3">
    <source>
        <dbReference type="ARBA" id="ARBA00022723"/>
    </source>
</evidence>
<reference evidence="8 9" key="1">
    <citation type="submission" date="2018-10" db="EMBL/GenBank/DDBJ databases">
        <title>Isolation from soil.</title>
        <authorList>
            <person name="Hu J."/>
        </authorList>
    </citation>
    <scope>NUCLEOTIDE SEQUENCE [LARGE SCALE GENOMIC DNA]</scope>
    <source>
        <strain evidence="8 9">NEAU-Ht49</strain>
    </source>
</reference>
<evidence type="ECO:0000256" key="7">
    <source>
        <dbReference type="SAM" id="MobiDB-lite"/>
    </source>
</evidence>
<protein>
    <submittedName>
        <fullName evidence="8">Cytochrome P450</fullName>
    </submittedName>
</protein>
<name>A0A3M2MAK9_9ACTN</name>
<dbReference type="AlphaFoldDB" id="A0A3M2MAK9"/>
<keyword evidence="2" id="KW-0349">Heme</keyword>
<keyword evidence="3" id="KW-0479">Metal-binding</keyword>
<dbReference type="GO" id="GO:0005506">
    <property type="term" value="F:iron ion binding"/>
    <property type="evidence" value="ECO:0007669"/>
    <property type="project" value="InterPro"/>
</dbReference>
<dbReference type="FunFam" id="1.10.630.10:FF:000018">
    <property type="entry name" value="Cytochrome P450 monooxygenase"/>
    <property type="match status" value="1"/>
</dbReference>
<proteinExistence type="inferred from homology"/>
<evidence type="ECO:0000256" key="2">
    <source>
        <dbReference type="ARBA" id="ARBA00022617"/>
    </source>
</evidence>
<keyword evidence="5" id="KW-0408">Iron</keyword>
<comment type="similarity">
    <text evidence="1">Belongs to the cytochrome P450 family.</text>
</comment>
<organism evidence="8 9">
    <name type="scientific">Actinomadura harenae</name>
    <dbReference type="NCBI Taxonomy" id="2483351"/>
    <lineage>
        <taxon>Bacteria</taxon>
        <taxon>Bacillati</taxon>
        <taxon>Actinomycetota</taxon>
        <taxon>Actinomycetes</taxon>
        <taxon>Streptosporangiales</taxon>
        <taxon>Thermomonosporaceae</taxon>
        <taxon>Actinomadura</taxon>
    </lineage>
</organism>
<evidence type="ECO:0000256" key="1">
    <source>
        <dbReference type="ARBA" id="ARBA00010617"/>
    </source>
</evidence>
<accession>A0A3M2MAK9</accession>
<dbReference type="InterPro" id="IPR036396">
    <property type="entry name" value="Cyt_P450_sf"/>
</dbReference>
<evidence type="ECO:0000256" key="5">
    <source>
        <dbReference type="ARBA" id="ARBA00023004"/>
    </source>
</evidence>
<dbReference type="Proteomes" id="UP000282674">
    <property type="component" value="Unassembled WGS sequence"/>
</dbReference>
<dbReference type="PANTHER" id="PTHR46696">
    <property type="entry name" value="P450, PUTATIVE (EUROFUNG)-RELATED"/>
    <property type="match status" value="1"/>
</dbReference>
<dbReference type="GO" id="GO:0016705">
    <property type="term" value="F:oxidoreductase activity, acting on paired donors, with incorporation or reduction of molecular oxygen"/>
    <property type="evidence" value="ECO:0007669"/>
    <property type="project" value="InterPro"/>
</dbReference>
<dbReference type="SUPFAM" id="SSF48264">
    <property type="entry name" value="Cytochrome P450"/>
    <property type="match status" value="1"/>
</dbReference>
<dbReference type="InterPro" id="IPR002397">
    <property type="entry name" value="Cyt_P450_B"/>
</dbReference>
<sequence>MVRDPGTPRSQAAVARRANPAAKGAPVTDTEDRVPTTPVARRADPVGFLGFDPFDPAFKADPYPHYRRFSASGPLRRTPSGPWVTASYSVCTQVLRDPRFGRWARTGGPAPEAEAAKGLNFMMQDPPDHTRLRRLAGKAFTPRAVERMRPWIEELARDVVEGVSGRVDLLDALARPLATRAIGELLGVPAADHDRLAAWSEACIRALDPLPLQPVDLRPRMLEARAGFAGYFRGLIADRRAGAVPAPRAGGADLPDPLGDLIRARDEEGALNEDELLATCRLLFVAGHETTIHAIANSTLALLRHPDRMAWLKRHPEVLPEAVEELMRFDSPTHLLWRVALEDMELESTRITEGEVVILLVGAANRDPAAFTDPDLLDLTRYGGTVPRHLTFGSGIHFCSGAALARLEIQACLGRLIARDPVLDAGPLDYSPGVAGRGLDRLPVIIG</sequence>